<dbReference type="Gene3D" id="1.20.1070.10">
    <property type="entry name" value="Rhodopsin 7-helix transmembrane proteins"/>
    <property type="match status" value="1"/>
</dbReference>
<dbReference type="InterPro" id="IPR005828">
    <property type="entry name" value="MFS_sugar_transport-like"/>
</dbReference>
<dbReference type="GO" id="GO:0070837">
    <property type="term" value="P:dehydroascorbic acid transport"/>
    <property type="evidence" value="ECO:0007669"/>
    <property type="project" value="TreeGrafter"/>
</dbReference>
<evidence type="ECO:0000259" key="18">
    <source>
        <dbReference type="PROSITE" id="PS50850"/>
    </source>
</evidence>
<evidence type="ECO:0000256" key="8">
    <source>
        <dbReference type="ARBA" id="ARBA00022597"/>
    </source>
</evidence>
<evidence type="ECO:0000313" key="20">
    <source>
        <dbReference type="RefSeq" id="XP_028343673.1"/>
    </source>
</evidence>
<evidence type="ECO:0000256" key="6">
    <source>
        <dbReference type="ARBA" id="ARBA00022448"/>
    </source>
</evidence>
<feature type="domain" description="Major facilitator superfamily (MFS) profile" evidence="18">
    <location>
        <begin position="209"/>
        <end position="412"/>
    </location>
</feature>
<dbReference type="PROSITE" id="PS50261">
    <property type="entry name" value="G_PROTEIN_RECEP_F2_4"/>
    <property type="match status" value="1"/>
</dbReference>
<keyword evidence="9 15" id="KW-0812">Transmembrane</keyword>
<dbReference type="GO" id="GO:0007166">
    <property type="term" value="P:cell surface receptor signaling pathway"/>
    <property type="evidence" value="ECO:0007669"/>
    <property type="project" value="InterPro"/>
</dbReference>
<dbReference type="SUPFAM" id="SSF81321">
    <property type="entry name" value="Family A G protein-coupled receptor-like"/>
    <property type="match status" value="1"/>
</dbReference>
<feature type="transmembrane region" description="Helical" evidence="15">
    <location>
        <begin position="168"/>
        <end position="192"/>
    </location>
</feature>
<evidence type="ECO:0000256" key="13">
    <source>
        <dbReference type="ARBA" id="ARBA00031099"/>
    </source>
</evidence>
<dbReference type="PROSITE" id="PS50850">
    <property type="entry name" value="MFS"/>
    <property type="match status" value="1"/>
</dbReference>
<feature type="compositionally biased region" description="Basic and acidic residues" evidence="14">
    <location>
        <begin position="848"/>
        <end position="857"/>
    </location>
</feature>
<evidence type="ECO:0000313" key="19">
    <source>
        <dbReference type="Proteomes" id="UP000248484"/>
    </source>
</evidence>
<dbReference type="InterPro" id="IPR017981">
    <property type="entry name" value="GPCR_2-like_7TM"/>
</dbReference>
<keyword evidence="10 15" id="KW-1133">Transmembrane helix</keyword>
<accession>A0A455B6N4</accession>
<dbReference type="InterPro" id="IPR020846">
    <property type="entry name" value="MFS_dom"/>
</dbReference>
<dbReference type="Pfam" id="PF00083">
    <property type="entry name" value="Sugar_tr"/>
    <property type="match status" value="1"/>
</dbReference>
<feature type="transmembrane region" description="Helical" evidence="15">
    <location>
        <begin position="87"/>
        <end position="108"/>
    </location>
</feature>
<dbReference type="InterPro" id="IPR000832">
    <property type="entry name" value="GPCR_2_secretin-like"/>
</dbReference>
<reference evidence="20" key="1">
    <citation type="submission" date="2025-08" db="UniProtKB">
        <authorList>
            <consortium name="RefSeq"/>
        </authorList>
    </citation>
    <scope>IDENTIFICATION</scope>
    <source>
        <tissue evidence="20">Muscle</tissue>
    </source>
</reference>
<dbReference type="PROSITE" id="PS00217">
    <property type="entry name" value="SUGAR_TRANSPORT_2"/>
    <property type="match status" value="1"/>
</dbReference>
<evidence type="ECO:0000256" key="10">
    <source>
        <dbReference type="ARBA" id="ARBA00022989"/>
    </source>
</evidence>
<feature type="transmembrane region" description="Helical" evidence="15">
    <location>
        <begin position="350"/>
        <end position="368"/>
    </location>
</feature>
<keyword evidence="6" id="KW-0813">Transport</keyword>
<evidence type="ECO:0000256" key="14">
    <source>
        <dbReference type="SAM" id="MobiDB-lite"/>
    </source>
</evidence>
<protein>
    <recommendedName>
        <fullName evidence="5">Solute carrier family 2, facilitated glucose transporter member 5</fullName>
    </recommendedName>
    <alternativeName>
        <fullName evidence="13">Fructose transporter</fullName>
    </alternativeName>
    <alternativeName>
        <fullName evidence="12">Glucose transporter type 5, small intestine</fullName>
    </alternativeName>
</protein>
<keyword evidence="8 20" id="KW-0762">Sugar transport</keyword>
<dbReference type="InterPro" id="IPR045263">
    <property type="entry name" value="GLUT"/>
</dbReference>
<dbReference type="PANTHER" id="PTHR23503:SF32">
    <property type="entry name" value="SOLUTE CARRIER FAMILY 2, FACILITATED GLUCOSE TRANSPORTER MEMBER 5"/>
    <property type="match status" value="1"/>
</dbReference>
<dbReference type="GO" id="GO:0046323">
    <property type="term" value="P:D-glucose import"/>
    <property type="evidence" value="ECO:0007669"/>
    <property type="project" value="TreeGrafter"/>
</dbReference>
<feature type="transmembrane region" description="Helical" evidence="15">
    <location>
        <begin position="290"/>
        <end position="310"/>
    </location>
</feature>
<dbReference type="CTD" id="6518"/>
<dbReference type="Pfam" id="PF00002">
    <property type="entry name" value="7tm_2"/>
    <property type="match status" value="1"/>
</dbReference>
<evidence type="ECO:0000259" key="16">
    <source>
        <dbReference type="PROSITE" id="PS50261"/>
    </source>
</evidence>
<dbReference type="PRINTS" id="PR02001">
    <property type="entry name" value="GCR1CAMPR"/>
</dbReference>
<evidence type="ECO:0000259" key="17">
    <source>
        <dbReference type="PROSITE" id="PS50262"/>
    </source>
</evidence>
<feature type="domain" description="G-protein coupled receptors family 2 profile 2" evidence="16">
    <location>
        <begin position="14"/>
        <end position="172"/>
    </location>
</feature>
<dbReference type="InterPro" id="IPR036259">
    <property type="entry name" value="MFS_trans_sf"/>
</dbReference>
<evidence type="ECO:0000256" key="2">
    <source>
        <dbReference type="ARBA" id="ARBA00004135"/>
    </source>
</evidence>
<feature type="transmembrane region" description="Helical" evidence="15">
    <location>
        <begin position="16"/>
        <end position="37"/>
    </location>
</feature>
<sequence length="944" mass="102282">MSPPAPPTELVPSERAVVLLSCALSALGSGLLVATHALWPDLRSRARRLLLFLSLADLLSAVSYFYGVLQDFEGPSWDCVLQGALSTFANTSSFFWTVAIALYLYLSIVRTSRGPGDGRLLWAFHVVSWGVPLVITVAAVALKKIGYDASDVSVGWCWVDLEAEDRVLWLLLTGKAWELLAYVTLPVLYLLIRKHIRRARLTPVLALATLIAAFGSSFQYGYNVAVINSPAKLMKAFYNETYYDRISEYISEFSLTLLWSVSVSMFPFGGFLGSLMVGPLVNKLGRKGTLLFNNIFSIVPAILMGCSEVARSFEMIIVARLLVGICAGLSSNVVPMYLGELAPKNLRGALGVVPQLFITVGILAAQILGLRSLLANEEGWPTLLGVTGVPAALQLLLLPFFPESPRYLLIQKRDEAAAKTGTAFPGEATRVAASSPGGGARDSAPGGPSAPPPSAEGPARLGRRGRRDAGDPGGGQGREGRGLHLRAEAAPEEVAAVAGHLRRRPHGRPAAVGSERDLLLRRPDLPERWGESTGRAVCDGGHGRGQRADDRLRRFRGGASGEESPAPPRFLHLLHRLLRADGRPGSAGHNILDALRQHRVHHLLCHRTCPWAQYVPQSWFCGLTAPSCTTSPRNFWPELLREAPGRGEFGPNGFSACVLVAEGFGRSMTRARTVKQPVEAETRCPCGWRRASYRWSWAPFRDITGCRLLCPTLARCLLTLLLHETRSPGDALLCLGPGASGACTGRASRTLCGLLGRQGRQLFLFSPRPYPCTAHHRDLPAVLPAGRLHGGGQCPLALQLHCGLDLPIHPSGPRSLQLYRFCRDMSSHHHLHLPGCTRDQVQDLHRNQSDLHQDEQSVRGAPRKGGAKGLSSLYCGAVTREEEPVNQVDPSPTPRHAGQLSLNHAGSAIVWLVATPALIMKTITAVSRWKESNVAKETNSSPIP</sequence>
<comment type="similarity">
    <text evidence="4">Belongs to the major facilitator superfamily. Sugar transporter (TC 2.A.1.1) family. Glucose transporter subfamily.</text>
</comment>
<feature type="transmembrane region" description="Helical" evidence="15">
    <location>
        <begin position="120"/>
        <end position="142"/>
    </location>
</feature>
<feature type="transmembrane region" description="Helical" evidence="15">
    <location>
        <begin position="204"/>
        <end position="222"/>
    </location>
</feature>
<comment type="catalytic activity">
    <reaction evidence="1">
        <text>D-fructose(out) = D-fructose(in)</text>
        <dbReference type="Rhea" id="RHEA:60372"/>
        <dbReference type="ChEBI" id="CHEBI:37721"/>
    </reaction>
</comment>
<feature type="region of interest" description="Disordered" evidence="14">
    <location>
        <begin position="420"/>
        <end position="482"/>
    </location>
</feature>
<dbReference type="Gene3D" id="1.20.1250.20">
    <property type="entry name" value="MFS general substrate transporter like domains"/>
    <property type="match status" value="1"/>
</dbReference>
<feature type="transmembrane region" description="Helical" evidence="15">
    <location>
        <begin position="257"/>
        <end position="278"/>
    </location>
</feature>
<evidence type="ECO:0000256" key="11">
    <source>
        <dbReference type="ARBA" id="ARBA00023136"/>
    </source>
</evidence>
<name>A0A455B6N4_PHYMC</name>
<dbReference type="PANTHER" id="PTHR23503">
    <property type="entry name" value="SOLUTE CARRIER FAMILY 2"/>
    <property type="match status" value="1"/>
</dbReference>
<proteinExistence type="inferred from homology"/>
<keyword evidence="11 15" id="KW-0472">Membrane</keyword>
<dbReference type="FunFam" id="1.20.1250.20:FF:001511">
    <property type="entry name" value="Solute carrier family 2, facilitated glucose transporter member 5"/>
    <property type="match status" value="1"/>
</dbReference>
<evidence type="ECO:0000256" key="4">
    <source>
        <dbReference type="ARBA" id="ARBA00007004"/>
    </source>
</evidence>
<dbReference type="RefSeq" id="XP_028343673.1">
    <property type="nucleotide sequence ID" value="XM_028487872.2"/>
</dbReference>
<evidence type="ECO:0000256" key="12">
    <source>
        <dbReference type="ARBA" id="ARBA00029961"/>
    </source>
</evidence>
<dbReference type="SUPFAM" id="SSF103473">
    <property type="entry name" value="MFS general substrate transporter"/>
    <property type="match status" value="1"/>
</dbReference>
<comment type="subcellular location">
    <subcellularLocation>
        <location evidence="3">Apical cell membrane</location>
        <topology evidence="3">Multi-pass membrane protein</topology>
    </subcellularLocation>
    <subcellularLocation>
        <location evidence="2">Cell membrane</location>
        <location evidence="2">Sarcolemma</location>
    </subcellularLocation>
</comment>
<evidence type="ECO:0000256" key="9">
    <source>
        <dbReference type="ARBA" id="ARBA00022692"/>
    </source>
</evidence>
<feature type="region of interest" description="Disordered" evidence="14">
    <location>
        <begin position="848"/>
        <end position="869"/>
    </location>
</feature>
<dbReference type="GO" id="GO:0016324">
    <property type="term" value="C:apical plasma membrane"/>
    <property type="evidence" value="ECO:0007669"/>
    <property type="project" value="UniProtKB-SubCell"/>
</dbReference>
<dbReference type="GO" id="GO:1990539">
    <property type="term" value="P:fructose import across plasma membrane"/>
    <property type="evidence" value="ECO:0007669"/>
    <property type="project" value="UniProtKB-ARBA"/>
</dbReference>
<organism evidence="19 20">
    <name type="scientific">Physeter macrocephalus</name>
    <name type="common">Sperm whale</name>
    <name type="synonym">Physeter catodon</name>
    <dbReference type="NCBI Taxonomy" id="9755"/>
    <lineage>
        <taxon>Eukaryota</taxon>
        <taxon>Metazoa</taxon>
        <taxon>Chordata</taxon>
        <taxon>Craniata</taxon>
        <taxon>Vertebrata</taxon>
        <taxon>Euteleostomi</taxon>
        <taxon>Mammalia</taxon>
        <taxon>Eutheria</taxon>
        <taxon>Laurasiatheria</taxon>
        <taxon>Artiodactyla</taxon>
        <taxon>Whippomorpha</taxon>
        <taxon>Cetacea</taxon>
        <taxon>Odontoceti</taxon>
        <taxon>Physeteridae</taxon>
        <taxon>Physeter</taxon>
    </lineage>
</organism>
<keyword evidence="7" id="KW-1003">Cell membrane</keyword>
<dbReference type="AlphaFoldDB" id="A0A455B6N4"/>
<dbReference type="InterPro" id="IPR005829">
    <property type="entry name" value="Sugar_transporter_CS"/>
</dbReference>
<dbReference type="GO" id="GO:0042383">
    <property type="term" value="C:sarcolemma"/>
    <property type="evidence" value="ECO:0007669"/>
    <property type="project" value="UniProtKB-SubCell"/>
</dbReference>
<dbReference type="InterPro" id="IPR017452">
    <property type="entry name" value="GPCR_Rhodpsn_7TM"/>
</dbReference>
<evidence type="ECO:0000256" key="3">
    <source>
        <dbReference type="ARBA" id="ARBA00004424"/>
    </source>
</evidence>
<dbReference type="GO" id="GO:0005353">
    <property type="term" value="F:fructose transmembrane transporter activity"/>
    <property type="evidence" value="ECO:0007669"/>
    <property type="project" value="TreeGrafter"/>
</dbReference>
<feature type="transmembrane region" description="Helical" evidence="15">
    <location>
        <begin position="49"/>
        <end position="67"/>
    </location>
</feature>
<dbReference type="InParanoid" id="A0A455B6N4"/>
<evidence type="ECO:0000256" key="1">
    <source>
        <dbReference type="ARBA" id="ARBA00000590"/>
    </source>
</evidence>
<dbReference type="OrthoDB" id="4540492at2759"/>
<evidence type="ECO:0000256" key="7">
    <source>
        <dbReference type="ARBA" id="ARBA00022475"/>
    </source>
</evidence>
<dbReference type="GeneID" id="102980475"/>
<dbReference type="InterPro" id="IPR022343">
    <property type="entry name" value="GCR1-cAMP_receptor"/>
</dbReference>
<gene>
    <name evidence="20" type="primary">SLC2A5</name>
</gene>
<feature type="transmembrane region" description="Helical" evidence="15">
    <location>
        <begin position="316"/>
        <end position="338"/>
    </location>
</feature>
<evidence type="ECO:0000256" key="15">
    <source>
        <dbReference type="SAM" id="Phobius"/>
    </source>
</evidence>
<feature type="domain" description="G-protein coupled receptors family 1 profile" evidence="17">
    <location>
        <begin position="28"/>
        <end position="192"/>
    </location>
</feature>
<keyword evidence="19" id="KW-1185">Reference proteome</keyword>
<evidence type="ECO:0000256" key="5">
    <source>
        <dbReference type="ARBA" id="ARBA00015973"/>
    </source>
</evidence>
<dbReference type="GO" id="GO:0055056">
    <property type="term" value="F:D-glucose transmembrane transporter activity"/>
    <property type="evidence" value="ECO:0007669"/>
    <property type="project" value="TreeGrafter"/>
</dbReference>
<dbReference type="PROSITE" id="PS50262">
    <property type="entry name" value="G_PROTEIN_RECEP_F1_2"/>
    <property type="match status" value="1"/>
</dbReference>
<dbReference type="GO" id="GO:0004930">
    <property type="term" value="F:G protein-coupled receptor activity"/>
    <property type="evidence" value="ECO:0007669"/>
    <property type="project" value="InterPro"/>
</dbReference>
<dbReference type="Proteomes" id="UP000248484">
    <property type="component" value="Chromosome 3"/>
</dbReference>